<dbReference type="Proteomes" id="UP000549394">
    <property type="component" value="Unassembled WGS sequence"/>
</dbReference>
<evidence type="ECO:0000256" key="1">
    <source>
        <dbReference type="PROSITE-ProRule" id="PRU00024"/>
    </source>
</evidence>
<accession>A0A7I8WAC1</accession>
<dbReference type="InterPro" id="IPR000315">
    <property type="entry name" value="Znf_B-box"/>
</dbReference>
<dbReference type="SUPFAM" id="SSF57845">
    <property type="entry name" value="B-box zinc-binding domain"/>
    <property type="match status" value="1"/>
</dbReference>
<dbReference type="PANTHER" id="PTHR25462">
    <property type="entry name" value="BONUS, ISOFORM C-RELATED"/>
    <property type="match status" value="1"/>
</dbReference>
<protein>
    <submittedName>
        <fullName evidence="5">DgyrCDS13332</fullName>
    </submittedName>
</protein>
<keyword evidence="2" id="KW-0175">Coiled coil</keyword>
<dbReference type="GO" id="GO:0008270">
    <property type="term" value="F:zinc ion binding"/>
    <property type="evidence" value="ECO:0007669"/>
    <property type="project" value="UniProtKB-KW"/>
</dbReference>
<dbReference type="EMBL" id="CAJFCJ010000024">
    <property type="protein sequence ID" value="CAD5125091.1"/>
    <property type="molecule type" value="Genomic_DNA"/>
</dbReference>
<feature type="region of interest" description="Disordered" evidence="3">
    <location>
        <begin position="1"/>
        <end position="31"/>
    </location>
</feature>
<proteinExistence type="predicted"/>
<name>A0A7I8WAC1_9ANNE</name>
<dbReference type="PANTHER" id="PTHR25462:SF296">
    <property type="entry name" value="MEIOTIC P26, ISOFORM F"/>
    <property type="match status" value="1"/>
</dbReference>
<dbReference type="AlphaFoldDB" id="A0A7I8WAC1"/>
<evidence type="ECO:0000313" key="6">
    <source>
        <dbReference type="Proteomes" id="UP000549394"/>
    </source>
</evidence>
<organism evidence="5 6">
    <name type="scientific">Dimorphilus gyrociliatus</name>
    <dbReference type="NCBI Taxonomy" id="2664684"/>
    <lineage>
        <taxon>Eukaryota</taxon>
        <taxon>Metazoa</taxon>
        <taxon>Spiralia</taxon>
        <taxon>Lophotrochozoa</taxon>
        <taxon>Annelida</taxon>
        <taxon>Polychaeta</taxon>
        <taxon>Polychaeta incertae sedis</taxon>
        <taxon>Dinophilidae</taxon>
        <taxon>Dimorphilus</taxon>
    </lineage>
</organism>
<gene>
    <name evidence="5" type="ORF">DGYR_LOCUS12532</name>
</gene>
<dbReference type="CDD" id="cd19756">
    <property type="entry name" value="Bbox2"/>
    <property type="match status" value="1"/>
</dbReference>
<evidence type="ECO:0000313" key="5">
    <source>
        <dbReference type="EMBL" id="CAD5125091.1"/>
    </source>
</evidence>
<evidence type="ECO:0000259" key="4">
    <source>
        <dbReference type="PROSITE" id="PS50119"/>
    </source>
</evidence>
<comment type="caution">
    <text evidence="5">The sequence shown here is derived from an EMBL/GenBank/DDBJ whole genome shotgun (WGS) entry which is preliminary data.</text>
</comment>
<dbReference type="PROSITE" id="PS50119">
    <property type="entry name" value="ZF_BBOX"/>
    <property type="match status" value="1"/>
</dbReference>
<feature type="coiled-coil region" evidence="2">
    <location>
        <begin position="141"/>
        <end position="168"/>
    </location>
</feature>
<dbReference type="InterPro" id="IPR047153">
    <property type="entry name" value="TRIM45/56/19-like"/>
</dbReference>
<keyword evidence="1" id="KW-0863">Zinc-finger</keyword>
<dbReference type="Gene3D" id="3.30.160.60">
    <property type="entry name" value="Classic Zinc Finger"/>
    <property type="match status" value="1"/>
</dbReference>
<dbReference type="Pfam" id="PF00643">
    <property type="entry name" value="zf-B_box"/>
    <property type="match status" value="1"/>
</dbReference>
<keyword evidence="1" id="KW-0479">Metal-binding</keyword>
<keyword evidence="6" id="KW-1185">Reference proteome</keyword>
<keyword evidence="1" id="KW-0862">Zinc</keyword>
<reference evidence="5 6" key="1">
    <citation type="submission" date="2020-08" db="EMBL/GenBank/DDBJ databases">
        <authorList>
            <person name="Hejnol A."/>
        </authorList>
    </citation>
    <scope>NUCLEOTIDE SEQUENCE [LARGE SCALE GENOMIC DNA]</scope>
</reference>
<feature type="domain" description="B box-type" evidence="4">
    <location>
        <begin position="38"/>
        <end position="78"/>
    </location>
</feature>
<sequence>MSLGKTYNDMQNKPEANNELDNETNKTDKNQSTISAYTRYTTCRQHDEKCENFCATCNTPVCPNCIVAFHDTHFLVNVRRQSDCRIKELSGVLNALKDVSRKVRFQLEEIENKRDLKLQEYISEIHRRIGINAEELKNAHKKSYEECIEAIEVQEDDLKRQVSKVEEKYAQSLHKACIMINEYKDLIEKKVDYVDYLIREAPFIEITKEACVQVRLDAEHLDIPELPPWKEVCFEEDGILKTGMDVPKIIAIFNDPIMTKPGPNSFILNSDFCSKGLPNDICSTPIGIIVATDKELAEFTVSKNNFVCEKYHLFNGEVISVTCTKDGSGLYFVARSGSSCWSLHRIVLRRRAIIVGEFDDVKCCHCIQSTGDVLVIGIVKGDCYYTLSEWTPGCARLESKEKLPDSMNVIDSTCLWMANNTHTRITIISDNHNVWLVGKVDYKTIFKRIDGYCCPRGACEFPSGFLLVEAGYNRIVKVNEFGLRECVCIEDRLCAPLVVTYNEKNERLFVGLCGAEMPIRIYISPSRTPCPMRARAGQGMDNQNFCDFPQSDPLSTAMTSQASKRDTVRGDQQQQNWKFEDGTIMTK</sequence>
<evidence type="ECO:0000256" key="3">
    <source>
        <dbReference type="SAM" id="MobiDB-lite"/>
    </source>
</evidence>
<evidence type="ECO:0000256" key="2">
    <source>
        <dbReference type="SAM" id="Coils"/>
    </source>
</evidence>